<dbReference type="Proteomes" id="UP000290588">
    <property type="component" value="Unassembled WGS sequence"/>
</dbReference>
<name>A0A347UA13_9BACT</name>
<dbReference type="OrthoDB" id="5366222at2"/>
<proteinExistence type="predicted"/>
<dbReference type="EMBL" id="CP032097">
    <property type="protein sequence ID" value="AXX95691.1"/>
    <property type="molecule type" value="Genomic_DNA"/>
</dbReference>
<dbReference type="InterPro" id="IPR013762">
    <property type="entry name" value="Integrase-like_cat_sf"/>
</dbReference>
<sequence length="965" mass="114579">MEYVKYVDEFPEINYTNKYLILKKYKNDFHIFYNDILKVYLPHLLNIKTLKLKTSHKMIELLSNGNWQELKYYPRIRESIITEDKIHFKDFRDWNDYFIHIDSKSSYPIFKTTDIKKRTHYGPAPFNLIAEFIIILASKGILKTPLYSTSLYFSNSPFVLNFFEKYFKTNQIYQELNNSLNFYFKSTVNKTFINSIILLSSNINYKNITDKNIENLQKYYKDNNLNLTKYEKKDNVNKKNDIFSYTNSQLEKLPLIFIKLGANVNTISQKKAKNKTIDDYFDYSKKILEQKRFNTNPQFKEMVFSFFKQLYLVDRLTIDTIRQKIRILLDFLKELVETFNHTYITKEKMQSYLDYPINENTYQKYLKEKEKKGVTSEELIRSQGIVIDFLNSTNLYYGIFKENTRVRFNSYKGATLFRESLDEEVYNLIIDILLNRPPYIKNLKKWGSVQCDWSNWWPHKVIPFLPLSLLLHLHLPLRSAHILNLDRDNFLLLNPDDSIKGFYINTDKNTSKKDLHIIPNIYKNELNIYKELIKLNKKMFPNLKKVKYKNDINSPWEEFYPLFPNFDGDNVMSRTIYEHYFKIVVLMAQFEIYNKNKDILIAWFENSTYFPKSINEIENLSARTIQTKVKLSFGLHSLRVTGATRLLRMGFPPQIIRLFTGHKGVNTLINIYLKIPHKELIESYFKISDNINTSTPKGLNNSLRYIPSSIVSPIKNKTPEKILMELKKNHLFTLKRIVTDVRKTTNTRIEIDNGLEVMSEIHWTHWQSYSFGICGKPDVCPIGAENRCSLCPYLATGPLFLQGVIIKTQQIQKRILVQSNIIAENRKLGQYEKNKSFHKQQSSDIEELAGWYEIISLIEKKIKEDIKDKELGNKIIKSKERDLQLVYYENVSEIDGLIKIYEEAKMLNLYNPDIEDTIYRLSSKIIKYCMNNNINEIIQYIDEPTKVIEWFIPQKEIKFNKKYLT</sequence>
<evidence type="ECO:0000256" key="1">
    <source>
        <dbReference type="ARBA" id="ARBA00023172"/>
    </source>
</evidence>
<dbReference type="EMBL" id="NXIG01000004">
    <property type="protein sequence ID" value="RXI31436.1"/>
    <property type="molecule type" value="Genomic_DNA"/>
</dbReference>
<keyword evidence="1" id="KW-0233">DNA recombination</keyword>
<gene>
    <name evidence="2" type="ORF">AELL_2047</name>
    <name evidence="3" type="ORF">CP962_04810</name>
</gene>
<dbReference type="SUPFAM" id="SSF56349">
    <property type="entry name" value="DNA breaking-rejoining enzymes"/>
    <property type="match status" value="1"/>
</dbReference>
<evidence type="ECO:0000313" key="4">
    <source>
        <dbReference type="Proteomes" id="UP000262582"/>
    </source>
</evidence>
<protein>
    <submittedName>
        <fullName evidence="2">Site-specific tyrosine recombinase, phage integrase family</fullName>
    </submittedName>
</protein>
<dbReference type="InterPro" id="IPR011010">
    <property type="entry name" value="DNA_brk_join_enz"/>
</dbReference>
<dbReference type="Gene3D" id="1.10.443.10">
    <property type="entry name" value="Intergrase catalytic core"/>
    <property type="match status" value="1"/>
</dbReference>
<dbReference type="GO" id="GO:0006310">
    <property type="term" value="P:DNA recombination"/>
    <property type="evidence" value="ECO:0007669"/>
    <property type="project" value="UniProtKB-KW"/>
</dbReference>
<dbReference type="KEGG" id="aell:AELL_2047"/>
<keyword evidence="4" id="KW-1185">Reference proteome</keyword>
<evidence type="ECO:0000313" key="3">
    <source>
        <dbReference type="EMBL" id="RXI31436.1"/>
    </source>
</evidence>
<reference evidence="2 4" key="2">
    <citation type="submission" date="2018-08" db="EMBL/GenBank/DDBJ databases">
        <title>Complete genome of the Arcobacter ellisii type strain LMG 26155.</title>
        <authorList>
            <person name="Miller W.G."/>
            <person name="Yee E."/>
            <person name="Bono J.L."/>
        </authorList>
    </citation>
    <scope>NUCLEOTIDE SEQUENCE [LARGE SCALE GENOMIC DNA]</scope>
    <source>
        <strain evidence="2 4">LMG 26155</strain>
    </source>
</reference>
<dbReference type="GO" id="GO:0003677">
    <property type="term" value="F:DNA binding"/>
    <property type="evidence" value="ECO:0007669"/>
    <property type="project" value="InterPro"/>
</dbReference>
<organism evidence="3 5">
    <name type="scientific">Arcobacter ellisii</name>
    <dbReference type="NCBI Taxonomy" id="913109"/>
    <lineage>
        <taxon>Bacteria</taxon>
        <taxon>Pseudomonadati</taxon>
        <taxon>Campylobacterota</taxon>
        <taxon>Epsilonproteobacteria</taxon>
        <taxon>Campylobacterales</taxon>
        <taxon>Arcobacteraceae</taxon>
        <taxon>Arcobacter</taxon>
    </lineage>
</organism>
<evidence type="ECO:0000313" key="2">
    <source>
        <dbReference type="EMBL" id="AXX95691.1"/>
    </source>
</evidence>
<dbReference type="Proteomes" id="UP000262582">
    <property type="component" value="Chromosome"/>
</dbReference>
<dbReference type="GO" id="GO:0015074">
    <property type="term" value="P:DNA integration"/>
    <property type="evidence" value="ECO:0007669"/>
    <property type="project" value="InterPro"/>
</dbReference>
<evidence type="ECO:0000313" key="5">
    <source>
        <dbReference type="Proteomes" id="UP000290588"/>
    </source>
</evidence>
<reference evidence="3 5" key="1">
    <citation type="submission" date="2017-09" db="EMBL/GenBank/DDBJ databases">
        <title>Genomics of the genus Arcobacter.</title>
        <authorList>
            <person name="Perez-Cataluna A."/>
            <person name="Figueras M.J."/>
            <person name="Salas-Masso N."/>
        </authorList>
    </citation>
    <scope>NUCLEOTIDE SEQUENCE [LARGE SCALE GENOMIC DNA]</scope>
    <source>
        <strain evidence="3 5">CECT 7837</strain>
    </source>
</reference>
<dbReference type="RefSeq" id="WP_118917860.1">
    <property type="nucleotide sequence ID" value="NZ_CP032097.1"/>
</dbReference>
<dbReference type="AlphaFoldDB" id="A0A347UA13"/>
<accession>A0A347UA13</accession>